<dbReference type="Proteomes" id="UP000237481">
    <property type="component" value="Unassembled WGS sequence"/>
</dbReference>
<feature type="compositionally biased region" description="Polar residues" evidence="1">
    <location>
        <begin position="1054"/>
        <end position="1067"/>
    </location>
</feature>
<protein>
    <submittedName>
        <fullName evidence="2">Uncharacterized protein</fullName>
    </submittedName>
</protein>
<feature type="region of interest" description="Disordered" evidence="1">
    <location>
        <begin position="630"/>
        <end position="674"/>
    </location>
</feature>
<feature type="compositionally biased region" description="Low complexity" evidence="1">
    <location>
        <begin position="788"/>
        <end position="797"/>
    </location>
</feature>
<feature type="compositionally biased region" description="Polar residues" evidence="1">
    <location>
        <begin position="132"/>
        <end position="148"/>
    </location>
</feature>
<feature type="compositionally biased region" description="Polar residues" evidence="1">
    <location>
        <begin position="630"/>
        <end position="645"/>
    </location>
</feature>
<dbReference type="OrthoDB" id="5415512at2759"/>
<sequence>MGFGRKSWRERLAQEPEISLLSTAFNLPTPRDLDRDERRRAARDGRNAPRALEVTRSPGRRIQIQLEPTSDDGDATNYSVTSVEESDLEQSIVSSADGDDDGDDDHEVDCSNDSNDDDDDEEEDEDSEATMVCTSAQSSGPNGSGARTTESRIAAPPTPCLKRSEGHDTQLPNAPRPSHRESRRLRKKSTASLRLSTVTGGHGSATLPAPHSVSAAAQPVSVCHSCSAFPELPLQTAYSVQTPHYFYQHPQLARAPNQFPTSVPQYTPGYAAQPMFASEVHGSSYPNPSYATPAPPARVETRAPTRQFSTELQQIQHSMDQARAKLSQNPGDSGLQQDMQVLQNQLNSTLNNATAQPGFGIPPAQSSPVTSANKPQAPEHETKDRGKPPGAVPEQVTNAPPDQIHAEYSAILKEQPMPRVCPVQLRNESPGRVIRHHLCSGCSDIRSAKFHSKHPIVPGHKPLLNYCSPCKEAKIESGIITEPHHFCFGCGVVRSKAFQRRHAATMEEPLQPNYCGKCTREVRETESMVDSSIVNSVSYSGNSRRSRIFTNQYQEFEPSRGKVQRQAPIWSPSLEGGKEEAEDAERRAIPEASPSNNTEGEKISLQQRRQRRAKRSSKIVPVEQLRLTTNSPSLSNASAVPTSSFCPDRRHGSAQRRAQRSAMAQGEDFISPISATSDKTVYHRPYVEDAEAATLAGHFNASRKSPFEANKEKKRSGSSQESSDQKSTPKSCLRGTEEDSEPDACSPPIFESPPNNRRQDSTALHSVDSSGNKTVKFRPTVKVRHSSTRQSSNTSSHAEIRETVISPADQTTPTRTGIYGNSPPPLSDGGTPALRFRNAGDDWPFENDEASPTSASNAHRQGQPPEIIRTSPDPEIPTRFSRGAFGLRPGSAGNIWTSPSMDMEGAGQDIPSNSYRRSSPLAEGFPPDVSGMFDSLPSGGGYEDPPYFRSSRGTLQATLGQTDETKPTHLDLYPPARTSERLQRPPAITRSDSALIEPTTGGTRTTAAESSTFRGYNSSSGAGSRTKHDEGSYGSYSEHTSSSDNPYYKPSRFANVQNLFNQNTQSWGSGLGRGGQSRGGTVPDDQVPEPIIEEPDSPPDSPVQRMKLLEFRVQVVTDSSTESEEDAPEIEDLPSDNSLDEETENEVNPRSLLLTAGDEDQKASK</sequence>
<feature type="compositionally biased region" description="Basic and acidic residues" evidence="1">
    <location>
        <begin position="576"/>
        <end position="589"/>
    </location>
</feature>
<feature type="compositionally biased region" description="Polar residues" evidence="1">
    <location>
        <begin position="1000"/>
        <end position="1023"/>
    </location>
</feature>
<feature type="compositionally biased region" description="Acidic residues" evidence="1">
    <location>
        <begin position="1121"/>
        <end position="1145"/>
    </location>
</feature>
<feature type="compositionally biased region" description="Basic and acidic residues" evidence="1">
    <location>
        <begin position="377"/>
        <end position="387"/>
    </location>
</feature>
<feature type="compositionally biased region" description="Acidic residues" evidence="1">
    <location>
        <begin position="97"/>
        <end position="107"/>
    </location>
</feature>
<feature type="compositionally biased region" description="Acidic residues" evidence="1">
    <location>
        <begin position="114"/>
        <end position="128"/>
    </location>
</feature>
<feature type="compositionally biased region" description="Polar residues" evidence="1">
    <location>
        <begin position="850"/>
        <end position="860"/>
    </location>
</feature>
<feature type="region of interest" description="Disordered" evidence="1">
    <location>
        <begin position="959"/>
        <end position="1103"/>
    </location>
</feature>
<feature type="compositionally biased region" description="Low complexity" evidence="1">
    <location>
        <begin position="1032"/>
        <end position="1043"/>
    </location>
</feature>
<feature type="compositionally biased region" description="Gly residues" evidence="1">
    <location>
        <begin position="1069"/>
        <end position="1078"/>
    </location>
</feature>
<feature type="compositionally biased region" description="Polar residues" evidence="1">
    <location>
        <begin position="76"/>
        <end position="94"/>
    </location>
</feature>
<organism evidence="2 3">
    <name type="scientific">Tolypocladium paradoxum</name>
    <dbReference type="NCBI Taxonomy" id="94208"/>
    <lineage>
        <taxon>Eukaryota</taxon>
        <taxon>Fungi</taxon>
        <taxon>Dikarya</taxon>
        <taxon>Ascomycota</taxon>
        <taxon>Pezizomycotina</taxon>
        <taxon>Sordariomycetes</taxon>
        <taxon>Hypocreomycetidae</taxon>
        <taxon>Hypocreales</taxon>
        <taxon>Ophiocordycipitaceae</taxon>
        <taxon>Tolypocladium</taxon>
    </lineage>
</organism>
<dbReference type="AlphaFoldDB" id="A0A2S4KP62"/>
<reference evidence="2 3" key="1">
    <citation type="submission" date="2018-01" db="EMBL/GenBank/DDBJ databases">
        <title>Harnessing the power of phylogenomics to disentangle the directionality and signatures of interkingdom host jumping in the parasitic fungal genus Tolypocladium.</title>
        <authorList>
            <person name="Quandt C.A."/>
            <person name="Patterson W."/>
            <person name="Spatafora J.W."/>
        </authorList>
    </citation>
    <scope>NUCLEOTIDE SEQUENCE [LARGE SCALE GENOMIC DNA]</scope>
    <source>
        <strain evidence="2 3">NRBC 100945</strain>
    </source>
</reference>
<evidence type="ECO:0000313" key="2">
    <source>
        <dbReference type="EMBL" id="POR31987.1"/>
    </source>
</evidence>
<feature type="region of interest" description="Disordered" evidence="1">
    <location>
        <begin position="351"/>
        <end position="399"/>
    </location>
</feature>
<feature type="region of interest" description="Disordered" evidence="1">
    <location>
        <begin position="1115"/>
        <end position="1165"/>
    </location>
</feature>
<keyword evidence="3" id="KW-1185">Reference proteome</keyword>
<feature type="compositionally biased region" description="Basic and acidic residues" evidence="1">
    <location>
        <begin position="31"/>
        <end position="47"/>
    </location>
</feature>
<feature type="compositionally biased region" description="Low complexity" evidence="1">
    <location>
        <begin position="717"/>
        <end position="726"/>
    </location>
</feature>
<feature type="region of interest" description="Disordered" evidence="1">
    <location>
        <begin position="558"/>
        <end position="618"/>
    </location>
</feature>
<proteinExistence type="predicted"/>
<comment type="caution">
    <text evidence="2">The sequence shown here is derived from an EMBL/GenBank/DDBJ whole genome shotgun (WGS) entry which is preliminary data.</text>
</comment>
<feature type="compositionally biased region" description="Basic residues" evidence="1">
    <location>
        <begin position="608"/>
        <end position="617"/>
    </location>
</feature>
<accession>A0A2S4KP62</accession>
<feature type="region of interest" description="Disordered" evidence="1">
    <location>
        <begin position="695"/>
        <end position="887"/>
    </location>
</feature>
<gene>
    <name evidence="2" type="ORF">TPAR_07810</name>
</gene>
<feature type="region of interest" description="Disordered" evidence="1">
    <location>
        <begin position="23"/>
        <end position="191"/>
    </location>
</feature>
<feature type="compositionally biased region" description="Polar residues" evidence="1">
    <location>
        <begin position="364"/>
        <end position="374"/>
    </location>
</feature>
<dbReference type="EMBL" id="PKSG01000929">
    <property type="protein sequence ID" value="POR31987.1"/>
    <property type="molecule type" value="Genomic_DNA"/>
</dbReference>
<evidence type="ECO:0000313" key="3">
    <source>
        <dbReference type="Proteomes" id="UP000237481"/>
    </source>
</evidence>
<dbReference type="STRING" id="94208.A0A2S4KP62"/>
<feature type="region of interest" description="Disordered" evidence="1">
    <location>
        <begin position="286"/>
        <end position="307"/>
    </location>
</feature>
<name>A0A2S4KP62_9HYPO</name>
<feature type="compositionally biased region" description="Polar residues" evidence="1">
    <location>
        <begin position="753"/>
        <end position="773"/>
    </location>
</feature>
<feature type="compositionally biased region" description="Basic residues" evidence="1">
    <location>
        <begin position="775"/>
        <end position="787"/>
    </location>
</feature>
<evidence type="ECO:0000256" key="1">
    <source>
        <dbReference type="SAM" id="MobiDB-lite"/>
    </source>
</evidence>